<evidence type="ECO:0000313" key="10">
    <source>
        <dbReference type="Proteomes" id="UP001139410"/>
    </source>
</evidence>
<keyword evidence="6 7" id="KW-0472">Membrane</keyword>
<comment type="subcellular location">
    <subcellularLocation>
        <location evidence="1">Cell membrane</location>
        <topology evidence="1">Multi-pass membrane protein</topology>
    </subcellularLocation>
</comment>
<name>A0A9X1QK10_9SPHN</name>
<evidence type="ECO:0000256" key="7">
    <source>
        <dbReference type="SAM" id="Phobius"/>
    </source>
</evidence>
<dbReference type="EMBL" id="JAKFGM010000002">
    <property type="protein sequence ID" value="MCF2515143.1"/>
    <property type="molecule type" value="Genomic_DNA"/>
</dbReference>
<feature type="transmembrane region" description="Helical" evidence="7">
    <location>
        <begin position="291"/>
        <end position="311"/>
    </location>
</feature>
<protein>
    <submittedName>
        <fullName evidence="9">MFS transporter</fullName>
    </submittedName>
</protein>
<sequence>MSGPKQRSVVTAAVAAAWLLTAIFYFYQYSMRSAPAVMVPELSTAFGLSAAGVASLVGLFYYGYAPFSLVAGVAMDQLGPRKVVPLGAASVAIGAILFSTGDPTLGSVGRFIQGAGGVFALIGAIYLVTTFMPASRAALLVGLTQMFGMAGGSAGQFVVGPLISSGVRWDQFWLVMGLIGIPIAALLFLLIPKREAPVGNAPQRAGLGPAFRAMGTVFINPQSILCGLVAGLLFIPTTIFDMVWGVRYLQEAHDLPYSVAVLRSAAVPFGWIIGCPLLGWLTDRIGRRKPVIIGASLILLGSLALILFAPPGLFPPYSLALLAGIASGAAMIPYTVIKEANRPEHSGTATGVINFLNFSLTALCGPIFAASLMKASEGGERGIAHYQATFTPLLYGVALAIVLTLILRETGPAARSSIKPAKEPEAAPI</sequence>
<dbReference type="InterPro" id="IPR036259">
    <property type="entry name" value="MFS_trans_sf"/>
</dbReference>
<dbReference type="Gene3D" id="1.20.1250.20">
    <property type="entry name" value="MFS general substrate transporter like domains"/>
    <property type="match status" value="2"/>
</dbReference>
<feature type="domain" description="Major facilitator superfamily (MFS) profile" evidence="8">
    <location>
        <begin position="13"/>
        <end position="415"/>
    </location>
</feature>
<feature type="transmembrane region" description="Helical" evidence="7">
    <location>
        <begin position="111"/>
        <end position="131"/>
    </location>
</feature>
<dbReference type="GO" id="GO:0005886">
    <property type="term" value="C:plasma membrane"/>
    <property type="evidence" value="ECO:0007669"/>
    <property type="project" value="UniProtKB-SubCell"/>
</dbReference>
<dbReference type="PROSITE" id="PS50850">
    <property type="entry name" value="MFS"/>
    <property type="match status" value="1"/>
</dbReference>
<feature type="transmembrane region" description="Helical" evidence="7">
    <location>
        <begin position="83"/>
        <end position="99"/>
    </location>
</feature>
<dbReference type="InterPro" id="IPR020846">
    <property type="entry name" value="MFS_dom"/>
</dbReference>
<keyword evidence="10" id="KW-1185">Reference proteome</keyword>
<feature type="transmembrane region" description="Helical" evidence="7">
    <location>
        <begin position="384"/>
        <end position="407"/>
    </location>
</feature>
<dbReference type="AlphaFoldDB" id="A0A9X1QK10"/>
<feature type="transmembrane region" description="Helical" evidence="7">
    <location>
        <begin position="138"/>
        <end position="159"/>
    </location>
</feature>
<dbReference type="Proteomes" id="UP001139410">
    <property type="component" value="Unassembled WGS sequence"/>
</dbReference>
<dbReference type="InterPro" id="IPR050171">
    <property type="entry name" value="MFS_Transporters"/>
</dbReference>
<evidence type="ECO:0000256" key="3">
    <source>
        <dbReference type="ARBA" id="ARBA00022475"/>
    </source>
</evidence>
<feature type="transmembrane region" description="Helical" evidence="7">
    <location>
        <begin position="349"/>
        <end position="372"/>
    </location>
</feature>
<keyword evidence="3" id="KW-1003">Cell membrane</keyword>
<keyword evidence="4 7" id="KW-0812">Transmembrane</keyword>
<dbReference type="GO" id="GO:0022857">
    <property type="term" value="F:transmembrane transporter activity"/>
    <property type="evidence" value="ECO:0007669"/>
    <property type="project" value="InterPro"/>
</dbReference>
<comment type="caution">
    <text evidence="9">The sequence shown here is derived from an EMBL/GenBank/DDBJ whole genome shotgun (WGS) entry which is preliminary data.</text>
</comment>
<evidence type="ECO:0000256" key="2">
    <source>
        <dbReference type="ARBA" id="ARBA00022448"/>
    </source>
</evidence>
<keyword evidence="2" id="KW-0813">Transport</keyword>
<evidence type="ECO:0000256" key="4">
    <source>
        <dbReference type="ARBA" id="ARBA00022692"/>
    </source>
</evidence>
<dbReference type="PANTHER" id="PTHR23517">
    <property type="entry name" value="RESISTANCE PROTEIN MDTM, PUTATIVE-RELATED-RELATED"/>
    <property type="match status" value="1"/>
</dbReference>
<evidence type="ECO:0000256" key="1">
    <source>
        <dbReference type="ARBA" id="ARBA00004651"/>
    </source>
</evidence>
<keyword evidence="5 7" id="KW-1133">Transmembrane helix</keyword>
<evidence type="ECO:0000256" key="5">
    <source>
        <dbReference type="ARBA" id="ARBA00022989"/>
    </source>
</evidence>
<dbReference type="RefSeq" id="WP_235067656.1">
    <property type="nucleotide sequence ID" value="NZ_JAKFGM010000002.1"/>
</dbReference>
<dbReference type="SUPFAM" id="SSF103473">
    <property type="entry name" value="MFS general substrate transporter"/>
    <property type="match status" value="1"/>
</dbReference>
<feature type="transmembrane region" description="Helical" evidence="7">
    <location>
        <begin position="317"/>
        <end position="337"/>
    </location>
</feature>
<feature type="transmembrane region" description="Helical" evidence="7">
    <location>
        <begin position="9"/>
        <end position="30"/>
    </location>
</feature>
<reference evidence="9" key="1">
    <citation type="submission" date="2022-01" db="EMBL/GenBank/DDBJ databases">
        <authorList>
            <person name="Jo J.-H."/>
            <person name="Im W.-T."/>
        </authorList>
    </citation>
    <scope>NUCLEOTIDE SEQUENCE</scope>
    <source>
        <strain evidence="9">G124</strain>
    </source>
</reference>
<feature type="transmembrane region" description="Helical" evidence="7">
    <location>
        <begin position="255"/>
        <end position="279"/>
    </location>
</feature>
<feature type="transmembrane region" description="Helical" evidence="7">
    <location>
        <begin position="171"/>
        <end position="192"/>
    </location>
</feature>
<evidence type="ECO:0000256" key="6">
    <source>
        <dbReference type="ARBA" id="ARBA00023136"/>
    </source>
</evidence>
<evidence type="ECO:0000313" key="9">
    <source>
        <dbReference type="EMBL" id="MCF2515143.1"/>
    </source>
</evidence>
<feature type="transmembrane region" description="Helical" evidence="7">
    <location>
        <begin position="42"/>
        <end position="62"/>
    </location>
</feature>
<dbReference type="InterPro" id="IPR011701">
    <property type="entry name" value="MFS"/>
</dbReference>
<gene>
    <name evidence="9" type="ORF">LVY65_08720</name>
</gene>
<evidence type="ECO:0000259" key="8">
    <source>
        <dbReference type="PROSITE" id="PS50850"/>
    </source>
</evidence>
<dbReference type="CDD" id="cd06174">
    <property type="entry name" value="MFS"/>
    <property type="match status" value="1"/>
</dbReference>
<proteinExistence type="predicted"/>
<organism evidence="9 10">
    <name type="scientific">Sphingomonas cremea</name>
    <dbReference type="NCBI Taxonomy" id="2904799"/>
    <lineage>
        <taxon>Bacteria</taxon>
        <taxon>Pseudomonadati</taxon>
        <taxon>Pseudomonadota</taxon>
        <taxon>Alphaproteobacteria</taxon>
        <taxon>Sphingomonadales</taxon>
        <taxon>Sphingomonadaceae</taxon>
        <taxon>Sphingomonas</taxon>
    </lineage>
</organism>
<accession>A0A9X1QK10</accession>
<feature type="transmembrane region" description="Helical" evidence="7">
    <location>
        <begin position="213"/>
        <end position="235"/>
    </location>
</feature>
<dbReference type="Pfam" id="PF07690">
    <property type="entry name" value="MFS_1"/>
    <property type="match status" value="1"/>
</dbReference>